<feature type="region of interest" description="Disordered" evidence="1">
    <location>
        <begin position="288"/>
        <end position="329"/>
    </location>
</feature>
<feature type="domain" description="AAA+ ATPase" evidence="2">
    <location>
        <begin position="35"/>
        <end position="199"/>
    </location>
</feature>
<feature type="compositionally biased region" description="Acidic residues" evidence="1">
    <location>
        <begin position="312"/>
        <end position="321"/>
    </location>
</feature>
<comment type="caution">
    <text evidence="3">The sequence shown here is derived from an EMBL/GenBank/DDBJ whole genome shotgun (WGS) entry which is preliminary data.</text>
</comment>
<dbReference type="GO" id="GO:0016887">
    <property type="term" value="F:ATP hydrolysis activity"/>
    <property type="evidence" value="ECO:0007669"/>
    <property type="project" value="InterPro"/>
</dbReference>
<evidence type="ECO:0000259" key="2">
    <source>
        <dbReference type="SMART" id="SM00382"/>
    </source>
</evidence>
<proteinExistence type="predicted"/>
<sequence length="329" mass="36777">MSLFRSVRSVADGLLQQQYLCNRQAATTIFLAARLGKPLLVEGPAGAGKTSLATALAGALQTRLIRLQCYPGLDEAKALYQWNYQKQLLYIQAVMGKERGWEELRQDIYTPDFLLARPLLEAFLADEQVVLLVDEVDKSDEELESFFLEALSEFQVTIPELGTVRAKHIPFTLLTSNNTRELSDALKRRCLYLYLPYPDPEQERAIIALKAPGLNRQLSGQIVEFVQTLRRLPLKKSPSIAETLDWARTLLVLEAGQLDADVVAGSLNVLLKHREDVERVREQLDGLLPEVGSKEQATSPGEIGLPSLSITADEEEGDQEPVDLSRFNF</sequence>
<dbReference type="InterPro" id="IPR027417">
    <property type="entry name" value="P-loop_NTPase"/>
</dbReference>
<gene>
    <name evidence="3" type="ORF">GFC01_01695</name>
</gene>
<dbReference type="Pfam" id="PF07728">
    <property type="entry name" value="AAA_5"/>
    <property type="match status" value="1"/>
</dbReference>
<evidence type="ECO:0000313" key="3">
    <source>
        <dbReference type="EMBL" id="MQL51001.1"/>
    </source>
</evidence>
<dbReference type="CDD" id="cd00009">
    <property type="entry name" value="AAA"/>
    <property type="match status" value="1"/>
</dbReference>
<dbReference type="PANTHER" id="PTHR42759:SF1">
    <property type="entry name" value="MAGNESIUM-CHELATASE SUBUNIT CHLD"/>
    <property type="match status" value="1"/>
</dbReference>
<dbReference type="GO" id="GO:0005524">
    <property type="term" value="F:ATP binding"/>
    <property type="evidence" value="ECO:0007669"/>
    <property type="project" value="InterPro"/>
</dbReference>
<dbReference type="InterPro" id="IPR050764">
    <property type="entry name" value="CbbQ/NirQ/NorQ/GpvN"/>
</dbReference>
<reference evidence="3 4" key="1">
    <citation type="submission" date="2019-10" db="EMBL/GenBank/DDBJ databases">
        <title>Comparative genomics of sulfur disproportionating microorganisms.</title>
        <authorList>
            <person name="Ward L.M."/>
            <person name="Bertran E."/>
            <person name="Johnston D."/>
        </authorList>
    </citation>
    <scope>NUCLEOTIDE SEQUENCE [LARGE SCALE GENOMIC DNA]</scope>
    <source>
        <strain evidence="3 4">DSM 14055</strain>
    </source>
</reference>
<protein>
    <submittedName>
        <fullName evidence="3">AAA domain-containing protein</fullName>
    </submittedName>
</protein>
<accession>A0A6N7IM28</accession>
<name>A0A6N7IM28_9FIRM</name>
<keyword evidence="4" id="KW-1185">Reference proteome</keyword>
<dbReference type="EMBL" id="WHYR01000003">
    <property type="protein sequence ID" value="MQL51001.1"/>
    <property type="molecule type" value="Genomic_DNA"/>
</dbReference>
<evidence type="ECO:0000256" key="1">
    <source>
        <dbReference type="SAM" id="MobiDB-lite"/>
    </source>
</evidence>
<dbReference type="InterPro" id="IPR011704">
    <property type="entry name" value="ATPase_dyneun-rel_AAA"/>
</dbReference>
<evidence type="ECO:0000313" key="4">
    <source>
        <dbReference type="Proteomes" id="UP000441717"/>
    </source>
</evidence>
<dbReference type="SMART" id="SM00382">
    <property type="entry name" value="AAA"/>
    <property type="match status" value="1"/>
</dbReference>
<dbReference type="Proteomes" id="UP000441717">
    <property type="component" value="Unassembled WGS sequence"/>
</dbReference>
<dbReference type="InterPro" id="IPR003593">
    <property type="entry name" value="AAA+_ATPase"/>
</dbReference>
<dbReference type="RefSeq" id="WP_152944919.1">
    <property type="nucleotide sequence ID" value="NZ_WHYR01000003.1"/>
</dbReference>
<dbReference type="OrthoDB" id="9783370at2"/>
<dbReference type="Gene3D" id="3.40.50.300">
    <property type="entry name" value="P-loop containing nucleotide triphosphate hydrolases"/>
    <property type="match status" value="1"/>
</dbReference>
<dbReference type="AlphaFoldDB" id="A0A6N7IM28"/>
<organism evidence="3 4">
    <name type="scientific">Desulfofundulus thermobenzoicus</name>
    <dbReference type="NCBI Taxonomy" id="29376"/>
    <lineage>
        <taxon>Bacteria</taxon>
        <taxon>Bacillati</taxon>
        <taxon>Bacillota</taxon>
        <taxon>Clostridia</taxon>
        <taxon>Eubacteriales</taxon>
        <taxon>Peptococcaceae</taxon>
        <taxon>Desulfofundulus</taxon>
    </lineage>
</organism>
<dbReference type="PANTHER" id="PTHR42759">
    <property type="entry name" value="MOXR FAMILY PROTEIN"/>
    <property type="match status" value="1"/>
</dbReference>
<dbReference type="SUPFAM" id="SSF52540">
    <property type="entry name" value="P-loop containing nucleoside triphosphate hydrolases"/>
    <property type="match status" value="1"/>
</dbReference>